<organism evidence="2 3">
    <name type="scientific">Rhynchophorus ferrugineus</name>
    <name type="common">Red palm weevil</name>
    <name type="synonym">Curculio ferrugineus</name>
    <dbReference type="NCBI Taxonomy" id="354439"/>
    <lineage>
        <taxon>Eukaryota</taxon>
        <taxon>Metazoa</taxon>
        <taxon>Ecdysozoa</taxon>
        <taxon>Arthropoda</taxon>
        <taxon>Hexapoda</taxon>
        <taxon>Insecta</taxon>
        <taxon>Pterygota</taxon>
        <taxon>Neoptera</taxon>
        <taxon>Endopterygota</taxon>
        <taxon>Coleoptera</taxon>
        <taxon>Polyphaga</taxon>
        <taxon>Cucujiformia</taxon>
        <taxon>Curculionidae</taxon>
        <taxon>Dryophthorinae</taxon>
        <taxon>Rhynchophorus</taxon>
    </lineage>
</organism>
<gene>
    <name evidence="2" type="ORF">GWI33_012092</name>
</gene>
<dbReference type="Proteomes" id="UP000625711">
    <property type="component" value="Unassembled WGS sequence"/>
</dbReference>
<keyword evidence="3" id="KW-1185">Reference proteome</keyword>
<evidence type="ECO:0000313" key="3">
    <source>
        <dbReference type="Proteomes" id="UP000625711"/>
    </source>
</evidence>
<dbReference type="EMBL" id="JAACXV010011091">
    <property type="protein sequence ID" value="KAF7275197.1"/>
    <property type="molecule type" value="Genomic_DNA"/>
</dbReference>
<comment type="caution">
    <text evidence="2">The sequence shown here is derived from an EMBL/GenBank/DDBJ whole genome shotgun (WGS) entry which is preliminary data.</text>
</comment>
<feature type="compositionally biased region" description="Basic residues" evidence="1">
    <location>
        <begin position="49"/>
        <end position="66"/>
    </location>
</feature>
<proteinExistence type="predicted"/>
<sequence length="92" mass="9496">MIFTGSTGRVSRPQSRPKPAADTLSKPPSFATTIPSPMLTTLYGNSHGNRPRKTGRPKLSKGRRRGGGCVTAPAVFVGGGSDGVLSGRSGDK</sequence>
<dbReference type="AlphaFoldDB" id="A0A834IA09"/>
<feature type="compositionally biased region" description="Polar residues" evidence="1">
    <location>
        <begin position="1"/>
        <end position="14"/>
    </location>
</feature>
<evidence type="ECO:0000256" key="1">
    <source>
        <dbReference type="SAM" id="MobiDB-lite"/>
    </source>
</evidence>
<feature type="compositionally biased region" description="Polar residues" evidence="1">
    <location>
        <begin position="30"/>
        <end position="48"/>
    </location>
</feature>
<evidence type="ECO:0000313" key="2">
    <source>
        <dbReference type="EMBL" id="KAF7275197.1"/>
    </source>
</evidence>
<feature type="region of interest" description="Disordered" evidence="1">
    <location>
        <begin position="1"/>
        <end position="92"/>
    </location>
</feature>
<accession>A0A834IA09</accession>
<reference evidence="2" key="1">
    <citation type="submission" date="2020-08" db="EMBL/GenBank/DDBJ databases">
        <title>Genome sequencing and assembly of the red palm weevil Rhynchophorus ferrugineus.</title>
        <authorList>
            <person name="Dias G.B."/>
            <person name="Bergman C.M."/>
            <person name="Manee M."/>
        </authorList>
    </citation>
    <scope>NUCLEOTIDE SEQUENCE</scope>
    <source>
        <strain evidence="2">AA-2017</strain>
        <tissue evidence="2">Whole larva</tissue>
    </source>
</reference>
<name>A0A834IA09_RHYFE</name>
<protein>
    <submittedName>
        <fullName evidence="2">Uncharacterized protein</fullName>
    </submittedName>
</protein>